<protein>
    <submittedName>
        <fullName evidence="3">Transposase</fullName>
    </submittedName>
</protein>
<feature type="region of interest" description="Disordered" evidence="1">
    <location>
        <begin position="210"/>
        <end position="240"/>
    </location>
</feature>
<dbReference type="InterPro" id="IPR002686">
    <property type="entry name" value="Transposase_17"/>
</dbReference>
<dbReference type="Pfam" id="PF01797">
    <property type="entry name" value="Y1_Tnp"/>
    <property type="match status" value="1"/>
</dbReference>
<evidence type="ECO:0000313" key="3">
    <source>
        <dbReference type="EMBL" id="MDT0634615.1"/>
    </source>
</evidence>
<keyword evidence="4" id="KW-1185">Reference proteome</keyword>
<evidence type="ECO:0000313" key="4">
    <source>
        <dbReference type="Proteomes" id="UP001251857"/>
    </source>
</evidence>
<feature type="compositionally biased region" description="Basic residues" evidence="1">
    <location>
        <begin position="213"/>
        <end position="227"/>
    </location>
</feature>
<accession>A0ABU3BZB9</accession>
<dbReference type="SUPFAM" id="SSF143422">
    <property type="entry name" value="Transposase IS200-like"/>
    <property type="match status" value="1"/>
</dbReference>
<dbReference type="Gene3D" id="3.30.70.1290">
    <property type="entry name" value="Transposase IS200-like"/>
    <property type="match status" value="1"/>
</dbReference>
<proteinExistence type="predicted"/>
<dbReference type="SMART" id="SM01321">
    <property type="entry name" value="Y1_Tnp"/>
    <property type="match status" value="1"/>
</dbReference>
<reference evidence="3 4" key="1">
    <citation type="submission" date="2023-09" db="EMBL/GenBank/DDBJ databases">
        <authorList>
            <person name="Rey-Velasco X."/>
        </authorList>
    </citation>
    <scope>NUCLEOTIDE SEQUENCE [LARGE SCALE GENOMIC DNA]</scope>
    <source>
        <strain evidence="3 4">W335</strain>
    </source>
</reference>
<dbReference type="PANTHER" id="PTHR34322">
    <property type="entry name" value="TRANSPOSASE, Y1_TNP DOMAIN-CONTAINING"/>
    <property type="match status" value="1"/>
</dbReference>
<dbReference type="EMBL" id="JAVRIB010000005">
    <property type="protein sequence ID" value="MDT0634615.1"/>
    <property type="molecule type" value="Genomic_DNA"/>
</dbReference>
<dbReference type="InterPro" id="IPR036515">
    <property type="entry name" value="Transposase_17_sf"/>
</dbReference>
<gene>
    <name evidence="3" type="ORF">RM532_06565</name>
</gene>
<evidence type="ECO:0000256" key="1">
    <source>
        <dbReference type="SAM" id="MobiDB-lite"/>
    </source>
</evidence>
<comment type="caution">
    <text evidence="3">The sequence shown here is derived from an EMBL/GenBank/DDBJ whole genome shotgun (WGS) entry which is preliminary data.</text>
</comment>
<name>A0ABU3BZB9_9GAMM</name>
<feature type="compositionally biased region" description="Basic and acidic residues" evidence="1">
    <location>
        <begin position="228"/>
        <end position="240"/>
    </location>
</feature>
<dbReference type="RefSeq" id="WP_311652409.1">
    <property type="nucleotide sequence ID" value="NZ_JAVRIB010000005.1"/>
</dbReference>
<feature type="domain" description="Transposase IS200-like" evidence="2">
    <location>
        <begin position="9"/>
        <end position="124"/>
    </location>
</feature>
<dbReference type="PANTHER" id="PTHR34322:SF2">
    <property type="entry name" value="TRANSPOSASE IS200-LIKE DOMAIN-CONTAINING PROTEIN"/>
    <property type="match status" value="1"/>
</dbReference>
<sequence>MPRQLRYNLAGVPQHVVQRGNNRQPVFFADEDCSTYLNQLKQVAAKHRCDIHAYVLMTNHVHLLMTPHKPDGVARTMQGLGRQYVYYINHRYQRSGTLWEGRYKASPIDSERYLLLCHRYIELNPVRADMVQHPKDYRWSSYAAHAEGKPDAVVTDHAEYFALGQSPEQRQQAYRELFRDQIDSDQIHGIRDSLNQCRVLGSERFKDEIERQLKRRVRPGKPGRPTKQRSDDAWQHKISV</sequence>
<dbReference type="Proteomes" id="UP001251857">
    <property type="component" value="Unassembled WGS sequence"/>
</dbReference>
<organism evidence="3 4">
    <name type="scientific">Spectribacter hydrogenoxidans</name>
    <dbReference type="NCBI Taxonomy" id="3075608"/>
    <lineage>
        <taxon>Bacteria</taxon>
        <taxon>Pseudomonadati</taxon>
        <taxon>Pseudomonadota</taxon>
        <taxon>Gammaproteobacteria</taxon>
        <taxon>Salinisphaerales</taxon>
        <taxon>Salinisphaeraceae</taxon>
        <taxon>Spectribacter</taxon>
    </lineage>
</organism>
<evidence type="ECO:0000259" key="2">
    <source>
        <dbReference type="SMART" id="SM01321"/>
    </source>
</evidence>